<dbReference type="GO" id="GO:0002115">
    <property type="term" value="P:store-operated calcium entry"/>
    <property type="evidence" value="ECO:0007669"/>
    <property type="project" value="TreeGrafter"/>
</dbReference>
<evidence type="ECO:0000256" key="2">
    <source>
        <dbReference type="ARBA" id="ARBA00008062"/>
    </source>
</evidence>
<proteinExistence type="inferred from homology"/>
<keyword evidence="9" id="KW-1185">Reference proteome</keyword>
<comment type="subcellular location">
    <subcellularLocation>
        <location evidence="1">Membrane</location>
        <topology evidence="1">Multi-pass membrane protein</topology>
    </subcellularLocation>
</comment>
<evidence type="ECO:0000256" key="1">
    <source>
        <dbReference type="ARBA" id="ARBA00004141"/>
    </source>
</evidence>
<feature type="transmembrane region" description="Helical" evidence="7">
    <location>
        <begin position="62"/>
        <end position="88"/>
    </location>
</feature>
<keyword evidence="4 7" id="KW-1133">Transmembrane helix</keyword>
<comment type="caution">
    <text evidence="8">The sequence shown here is derived from an EMBL/GenBank/DDBJ whole genome shotgun (WGS) entry which is preliminary data.</text>
</comment>
<organism evidence="8 9">
    <name type="scientific">Protopolystoma xenopodis</name>
    <dbReference type="NCBI Taxonomy" id="117903"/>
    <lineage>
        <taxon>Eukaryota</taxon>
        <taxon>Metazoa</taxon>
        <taxon>Spiralia</taxon>
        <taxon>Lophotrochozoa</taxon>
        <taxon>Platyhelminthes</taxon>
        <taxon>Monogenea</taxon>
        <taxon>Polyopisthocotylea</taxon>
        <taxon>Polystomatidea</taxon>
        <taxon>Polystomatidae</taxon>
        <taxon>Protopolystoma</taxon>
    </lineage>
</organism>
<dbReference type="InterPro" id="IPR012446">
    <property type="entry name" value="CRAC_channel"/>
</dbReference>
<feature type="region of interest" description="Disordered" evidence="6">
    <location>
        <begin position="219"/>
        <end position="241"/>
    </location>
</feature>
<dbReference type="OrthoDB" id="61124at2759"/>
<dbReference type="Pfam" id="PF07856">
    <property type="entry name" value="Orai-1"/>
    <property type="match status" value="1"/>
</dbReference>
<evidence type="ECO:0000256" key="7">
    <source>
        <dbReference type="SAM" id="Phobius"/>
    </source>
</evidence>
<comment type="similarity">
    <text evidence="2">Belongs to the Orai family.</text>
</comment>
<evidence type="ECO:0008006" key="10">
    <source>
        <dbReference type="Google" id="ProtNLM"/>
    </source>
</evidence>
<dbReference type="PANTHER" id="PTHR31501">
    <property type="entry name" value="CALCIUM RELEASE-ACTIVATED CALCIUM CHANNEL PROTEIN 1"/>
    <property type="match status" value="1"/>
</dbReference>
<accession>A0A3S5CN70</accession>
<feature type="transmembrane region" description="Helical" evidence="7">
    <location>
        <begin position="33"/>
        <end position="50"/>
    </location>
</feature>
<evidence type="ECO:0000313" key="8">
    <source>
        <dbReference type="EMBL" id="VEL22619.1"/>
    </source>
</evidence>
<evidence type="ECO:0000256" key="3">
    <source>
        <dbReference type="ARBA" id="ARBA00022692"/>
    </source>
</evidence>
<keyword evidence="5 7" id="KW-0472">Membrane</keyword>
<dbReference type="GO" id="GO:0015279">
    <property type="term" value="F:store-operated calcium channel activity"/>
    <property type="evidence" value="ECO:0007669"/>
    <property type="project" value="TreeGrafter"/>
</dbReference>
<keyword evidence="3 7" id="KW-0812">Transmembrane</keyword>
<feature type="transmembrane region" description="Helical" evidence="7">
    <location>
        <begin position="118"/>
        <end position="142"/>
    </location>
</feature>
<dbReference type="AlphaFoldDB" id="A0A3S5CN70"/>
<evidence type="ECO:0000256" key="4">
    <source>
        <dbReference type="ARBA" id="ARBA00022989"/>
    </source>
</evidence>
<reference evidence="8" key="1">
    <citation type="submission" date="2018-11" db="EMBL/GenBank/DDBJ databases">
        <authorList>
            <consortium name="Pathogen Informatics"/>
        </authorList>
    </citation>
    <scope>NUCLEOTIDE SEQUENCE</scope>
</reference>
<dbReference type="Gene3D" id="1.20.140.140">
    <property type="entry name" value="Calcium release-activated calcium channel protein Orai"/>
    <property type="match status" value="1"/>
</dbReference>
<evidence type="ECO:0000256" key="6">
    <source>
        <dbReference type="SAM" id="MobiDB-lite"/>
    </source>
</evidence>
<dbReference type="GO" id="GO:0016020">
    <property type="term" value="C:membrane"/>
    <property type="evidence" value="ECO:0007669"/>
    <property type="project" value="UniProtKB-SubCell"/>
</dbReference>
<dbReference type="EMBL" id="CAAALY010057459">
    <property type="protein sequence ID" value="VEL22619.1"/>
    <property type="molecule type" value="Genomic_DNA"/>
</dbReference>
<feature type="transmembrane region" description="Helical" evidence="7">
    <location>
        <begin position="148"/>
        <end position="172"/>
    </location>
</feature>
<protein>
    <recommendedName>
        <fullName evidence="10">Calcium release-activated calcium channel protein 1</fullName>
    </recommendedName>
</protein>
<dbReference type="InterPro" id="IPR038350">
    <property type="entry name" value="Orai_sf"/>
</dbReference>
<evidence type="ECO:0000313" key="9">
    <source>
        <dbReference type="Proteomes" id="UP000784294"/>
    </source>
</evidence>
<dbReference type="PANTHER" id="PTHR31501:SF7">
    <property type="entry name" value="CALCIUM RELEASE-ACTIVATED CALCIUM CHANNEL PROTEIN 1"/>
    <property type="match status" value="1"/>
</dbReference>
<feature type="compositionally biased region" description="Basic and acidic residues" evidence="6">
    <location>
        <begin position="229"/>
        <end position="241"/>
    </location>
</feature>
<dbReference type="Proteomes" id="UP000784294">
    <property type="component" value="Unassembled WGS sequence"/>
</dbReference>
<sequence>MAQGSTNYIRGKHYLAWRSIQLSRAKLKASSRTSALLSGFAMVAIIELNIEESDDHPVPEGLIIVFTALACLLVVVHIMALMISTCILPHLESHTNMYDHKAASESPHERMRTYIEMAWIFSTGLGILLFLVVVVMACWVKFWTISKWSAGVATLIIGPVLLVFIIFAALFYRSLVSHKFEHATEMMNKLDLFMSQLENGTSMPYYNTDSELHDSLHLHQNDSTSSGFKPEDNGKKVSEKA</sequence>
<evidence type="ECO:0000256" key="5">
    <source>
        <dbReference type="ARBA" id="ARBA00023136"/>
    </source>
</evidence>
<name>A0A3S5CN70_9PLAT</name>
<gene>
    <name evidence="8" type="ORF">PXEA_LOCUS16059</name>
</gene>